<name>A0ABY6NT39_9FLAO</name>
<dbReference type="PROSITE" id="PS00062">
    <property type="entry name" value="ALDOKETO_REDUCTASE_2"/>
    <property type="match status" value="1"/>
</dbReference>
<dbReference type="PROSITE" id="PS00798">
    <property type="entry name" value="ALDOKETO_REDUCTASE_1"/>
    <property type="match status" value="1"/>
</dbReference>
<evidence type="ECO:0000256" key="3">
    <source>
        <dbReference type="ARBA" id="ARBA00023002"/>
    </source>
</evidence>
<accession>A0ABY6NT39</accession>
<evidence type="ECO:0000313" key="6">
    <source>
        <dbReference type="Proteomes" id="UP001163981"/>
    </source>
</evidence>
<keyword evidence="3" id="KW-0560">Oxidoreductase</keyword>
<dbReference type="PRINTS" id="PR00069">
    <property type="entry name" value="ALDKETRDTASE"/>
</dbReference>
<dbReference type="InterPro" id="IPR020471">
    <property type="entry name" value="AKR"/>
</dbReference>
<dbReference type="InterPro" id="IPR023210">
    <property type="entry name" value="NADP_OxRdtase_dom"/>
</dbReference>
<dbReference type="Gene3D" id="3.20.20.100">
    <property type="entry name" value="NADP-dependent oxidoreductase domain"/>
    <property type="match status" value="1"/>
</dbReference>
<dbReference type="PROSITE" id="PS00063">
    <property type="entry name" value="ALDOKETO_REDUCTASE_3"/>
    <property type="match status" value="1"/>
</dbReference>
<dbReference type="CDD" id="cd19157">
    <property type="entry name" value="AKR_AKR5G1-3"/>
    <property type="match status" value="1"/>
</dbReference>
<protein>
    <submittedName>
        <fullName evidence="5">Aldo/keto reductase</fullName>
    </submittedName>
</protein>
<dbReference type="InterPro" id="IPR018170">
    <property type="entry name" value="Aldo/ket_reductase_CS"/>
</dbReference>
<dbReference type="PANTHER" id="PTHR43827">
    <property type="entry name" value="2,5-DIKETO-D-GLUCONIC ACID REDUCTASE"/>
    <property type="match status" value="1"/>
</dbReference>
<dbReference type="PIRSF" id="PIRSF000097">
    <property type="entry name" value="AKR"/>
    <property type="match status" value="1"/>
</dbReference>
<proteinExistence type="inferred from homology"/>
<dbReference type="RefSeq" id="WP_265164495.1">
    <property type="nucleotide sequence ID" value="NZ_CP069620.1"/>
</dbReference>
<sequence>MDIGNINGTTTLHNGVAMPVLGLGVYKAKEGREVIESVHHALNAGYRHIDTASFYENESGVGEAIKSSKIPREEIFVTTKVWNDDQGFEATLKAFDKSLEKLGLDYIDLYLIHWPVPGKYVETWKALEKLYSEGKVKAIGVSNFLEHQLKDILNDCSIKPMVLQNEFHPRLVQQSLLDFCKRNHIQYEAWSPLMRGEVFQNPLLKELAEKYGKTIAQLVIRWDLQKGVVTIPKSVHRDRIFENADVFDFEISEEDMRRIDALDREERTGAHPDNFMDHFRSN</sequence>
<keyword evidence="6" id="KW-1185">Reference proteome</keyword>
<dbReference type="SUPFAM" id="SSF51430">
    <property type="entry name" value="NAD(P)-linked oxidoreductase"/>
    <property type="match status" value="1"/>
</dbReference>
<dbReference type="EMBL" id="CP069620">
    <property type="protein sequence ID" value="UZH56069.1"/>
    <property type="molecule type" value="Genomic_DNA"/>
</dbReference>
<evidence type="ECO:0000256" key="1">
    <source>
        <dbReference type="ARBA" id="ARBA00007905"/>
    </source>
</evidence>
<dbReference type="InterPro" id="IPR036812">
    <property type="entry name" value="NAD(P)_OxRdtase_dom_sf"/>
</dbReference>
<keyword evidence="2" id="KW-0521">NADP</keyword>
<dbReference type="Proteomes" id="UP001163981">
    <property type="component" value="Chromosome"/>
</dbReference>
<dbReference type="InterPro" id="IPR044500">
    <property type="entry name" value="AKR5G"/>
</dbReference>
<reference evidence="5" key="1">
    <citation type="submission" date="2021-02" db="EMBL/GenBank/DDBJ databases">
        <title>Salinimicrobium sp. nov. isolated from seawater in Tongyeong, Republic of Korea.</title>
        <authorList>
            <person name="Lee S.-J."/>
        </authorList>
    </citation>
    <scope>NUCLEOTIDE SEQUENCE</scope>
    <source>
        <strain evidence="5">HN-2-9-2</strain>
    </source>
</reference>
<feature type="domain" description="NADP-dependent oxidoreductase" evidence="4">
    <location>
        <begin position="28"/>
        <end position="263"/>
    </location>
</feature>
<evidence type="ECO:0000256" key="2">
    <source>
        <dbReference type="ARBA" id="ARBA00022857"/>
    </source>
</evidence>
<dbReference type="Pfam" id="PF00248">
    <property type="entry name" value="Aldo_ket_red"/>
    <property type="match status" value="1"/>
</dbReference>
<evidence type="ECO:0000259" key="4">
    <source>
        <dbReference type="Pfam" id="PF00248"/>
    </source>
</evidence>
<organism evidence="5 6">
    <name type="scientific">Salinimicrobium tongyeongense</name>
    <dbReference type="NCBI Taxonomy" id="2809707"/>
    <lineage>
        <taxon>Bacteria</taxon>
        <taxon>Pseudomonadati</taxon>
        <taxon>Bacteroidota</taxon>
        <taxon>Flavobacteriia</taxon>
        <taxon>Flavobacteriales</taxon>
        <taxon>Flavobacteriaceae</taxon>
        <taxon>Salinimicrobium</taxon>
    </lineage>
</organism>
<gene>
    <name evidence="5" type="ORF">JRG66_04160</name>
</gene>
<evidence type="ECO:0000313" key="5">
    <source>
        <dbReference type="EMBL" id="UZH56069.1"/>
    </source>
</evidence>
<comment type="similarity">
    <text evidence="1">Belongs to the aldo/keto reductase family.</text>
</comment>
<dbReference type="PANTHER" id="PTHR43827:SF3">
    <property type="entry name" value="NADP-DEPENDENT OXIDOREDUCTASE DOMAIN-CONTAINING PROTEIN"/>
    <property type="match status" value="1"/>
</dbReference>